<protein>
    <submittedName>
        <fullName evidence="2">Uncharacterized protein</fullName>
    </submittedName>
</protein>
<dbReference type="HOGENOM" id="CLU_1747362_0_0_11"/>
<reference evidence="2 3" key="1">
    <citation type="submission" date="2013-08" db="EMBL/GenBank/DDBJ databases">
        <authorList>
            <person name="Weinstock G."/>
            <person name="Sodergren E."/>
            <person name="Wylie T."/>
            <person name="Fulton L."/>
            <person name="Fulton R."/>
            <person name="Fronick C."/>
            <person name="O'Laughlin M."/>
            <person name="Godfrey J."/>
            <person name="Miner T."/>
            <person name="Herter B."/>
            <person name="Appelbaum E."/>
            <person name="Cordes M."/>
            <person name="Lek S."/>
            <person name="Wollam A."/>
            <person name="Pepin K.H."/>
            <person name="Palsikar V.B."/>
            <person name="Mitreva M."/>
            <person name="Wilson R.K."/>
        </authorList>
    </citation>
    <scope>NUCLEOTIDE SEQUENCE [LARGE SCALE GENOMIC DNA]</scope>
    <source>
        <strain evidence="2 3">ATCC 14665</strain>
    </source>
</reference>
<evidence type="ECO:0000256" key="1">
    <source>
        <dbReference type="SAM" id="MobiDB-lite"/>
    </source>
</evidence>
<comment type="caution">
    <text evidence="2">The sequence shown here is derived from an EMBL/GenBank/DDBJ whole genome shotgun (WGS) entry which is preliminary data.</text>
</comment>
<feature type="region of interest" description="Disordered" evidence="1">
    <location>
        <begin position="1"/>
        <end position="51"/>
    </location>
</feature>
<name>U2S7T9_LEIAQ</name>
<gene>
    <name evidence="2" type="ORF">N136_04837</name>
</gene>
<dbReference type="Proteomes" id="UP000016605">
    <property type="component" value="Unassembled WGS sequence"/>
</dbReference>
<evidence type="ECO:0000313" key="3">
    <source>
        <dbReference type="Proteomes" id="UP000016605"/>
    </source>
</evidence>
<dbReference type="EMBL" id="AWVQ01000933">
    <property type="protein sequence ID" value="ERK61718.1"/>
    <property type="molecule type" value="Genomic_DNA"/>
</dbReference>
<sequence>MAPPRAAVVESGRDGVGAGGRCDGDGPCGDRERHGHRDEHADDHEDRGEARAFRHRGESFAGEVRGGWSAAGGAPAAAILGAAYASGEGRSPLVHRTVTGVSPNGGSRPGAGWETRRGPVRIPTDWGCAGHLSFTFPSPRLHGRPAPYA</sequence>
<feature type="region of interest" description="Disordered" evidence="1">
    <location>
        <begin position="96"/>
        <end position="118"/>
    </location>
</feature>
<dbReference type="AlphaFoldDB" id="U2S7T9"/>
<proteinExistence type="predicted"/>
<feature type="compositionally biased region" description="Basic and acidic residues" evidence="1">
    <location>
        <begin position="22"/>
        <end position="51"/>
    </location>
</feature>
<accession>U2S7T9</accession>
<evidence type="ECO:0000313" key="2">
    <source>
        <dbReference type="EMBL" id="ERK61718.1"/>
    </source>
</evidence>
<organism evidence="2 3">
    <name type="scientific">Leifsonia aquatica ATCC 14665</name>
    <dbReference type="NCBI Taxonomy" id="1358026"/>
    <lineage>
        <taxon>Bacteria</taxon>
        <taxon>Bacillati</taxon>
        <taxon>Actinomycetota</taxon>
        <taxon>Actinomycetes</taxon>
        <taxon>Micrococcales</taxon>
        <taxon>Microbacteriaceae</taxon>
        <taxon>Leifsonia</taxon>
    </lineage>
</organism>